<evidence type="ECO:0000313" key="2">
    <source>
        <dbReference type="EMBL" id="KKL54264.1"/>
    </source>
</evidence>
<evidence type="ECO:0000256" key="1">
    <source>
        <dbReference type="SAM" id="Phobius"/>
    </source>
</evidence>
<accession>A0A0F9CYB4</accession>
<dbReference type="AlphaFoldDB" id="A0A0F9CYB4"/>
<sequence length="58" mass="6668">MTPQIIYIVLFFIGFGLNCHGHGKPVKYPTTDVWTWLVARGCFAALLWWGGWFDCFVS</sequence>
<name>A0A0F9CYB4_9ZZZZ</name>
<keyword evidence="1" id="KW-0472">Membrane</keyword>
<organism evidence="2">
    <name type="scientific">marine sediment metagenome</name>
    <dbReference type="NCBI Taxonomy" id="412755"/>
    <lineage>
        <taxon>unclassified sequences</taxon>
        <taxon>metagenomes</taxon>
        <taxon>ecological metagenomes</taxon>
    </lineage>
</organism>
<proteinExistence type="predicted"/>
<keyword evidence="1" id="KW-1133">Transmembrane helix</keyword>
<gene>
    <name evidence="2" type="ORF">LCGC14_2267100</name>
</gene>
<dbReference type="EMBL" id="LAZR01031260">
    <property type="protein sequence ID" value="KKL54264.1"/>
    <property type="molecule type" value="Genomic_DNA"/>
</dbReference>
<comment type="caution">
    <text evidence="2">The sequence shown here is derived from an EMBL/GenBank/DDBJ whole genome shotgun (WGS) entry which is preliminary data.</text>
</comment>
<keyword evidence="1" id="KW-0812">Transmembrane</keyword>
<feature type="transmembrane region" description="Helical" evidence="1">
    <location>
        <begin position="37"/>
        <end position="57"/>
    </location>
</feature>
<reference evidence="2" key="1">
    <citation type="journal article" date="2015" name="Nature">
        <title>Complex archaea that bridge the gap between prokaryotes and eukaryotes.</title>
        <authorList>
            <person name="Spang A."/>
            <person name="Saw J.H."/>
            <person name="Jorgensen S.L."/>
            <person name="Zaremba-Niedzwiedzka K."/>
            <person name="Martijn J."/>
            <person name="Lind A.E."/>
            <person name="van Eijk R."/>
            <person name="Schleper C."/>
            <person name="Guy L."/>
            <person name="Ettema T.J."/>
        </authorList>
    </citation>
    <scope>NUCLEOTIDE SEQUENCE</scope>
</reference>
<protein>
    <submittedName>
        <fullName evidence="2">Uncharacterized protein</fullName>
    </submittedName>
</protein>